<dbReference type="Pfam" id="PF01363">
    <property type="entry name" value="FYVE"/>
    <property type="match status" value="1"/>
</dbReference>
<dbReference type="InterPro" id="IPR000306">
    <property type="entry name" value="Znf_FYVE"/>
</dbReference>
<dbReference type="PRINTS" id="PR00633">
    <property type="entry name" value="RCCNDNSATION"/>
</dbReference>
<protein>
    <submittedName>
        <fullName evidence="10">Uncharacterized protein</fullName>
    </submittedName>
</protein>
<dbReference type="Gene3D" id="2.30.29.30">
    <property type="entry name" value="Pleckstrin-homology domain (PH domain)/Phosphotyrosine-binding domain (PTB)"/>
    <property type="match status" value="1"/>
</dbReference>
<dbReference type="PROSITE" id="PS51514">
    <property type="entry name" value="BRX"/>
    <property type="match status" value="1"/>
</dbReference>
<evidence type="ECO:0000256" key="6">
    <source>
        <dbReference type="PROSITE-ProRule" id="PRU00235"/>
    </source>
</evidence>
<organism evidence="10 11">
    <name type="scientific">Zingiber officinale</name>
    <name type="common">Ginger</name>
    <name type="synonym">Amomum zingiber</name>
    <dbReference type="NCBI Taxonomy" id="94328"/>
    <lineage>
        <taxon>Eukaryota</taxon>
        <taxon>Viridiplantae</taxon>
        <taxon>Streptophyta</taxon>
        <taxon>Embryophyta</taxon>
        <taxon>Tracheophyta</taxon>
        <taxon>Spermatophyta</taxon>
        <taxon>Magnoliopsida</taxon>
        <taxon>Liliopsida</taxon>
        <taxon>Zingiberales</taxon>
        <taxon>Zingiberaceae</taxon>
        <taxon>Zingiber</taxon>
    </lineage>
</organism>
<dbReference type="SUPFAM" id="SSF57903">
    <property type="entry name" value="FYVE/PHD zinc finger"/>
    <property type="match status" value="1"/>
</dbReference>
<reference evidence="10 11" key="1">
    <citation type="submission" date="2020-08" db="EMBL/GenBank/DDBJ databases">
        <title>Plant Genome Project.</title>
        <authorList>
            <person name="Zhang R.-G."/>
        </authorList>
    </citation>
    <scope>NUCLEOTIDE SEQUENCE [LARGE SCALE GENOMIC DNA]</scope>
    <source>
        <tissue evidence="10">Rhizome</tissue>
    </source>
</reference>
<dbReference type="InterPro" id="IPR013591">
    <property type="entry name" value="Brevis_radix_dom"/>
</dbReference>
<dbReference type="InterPro" id="IPR009091">
    <property type="entry name" value="RCC1/BLIP-II"/>
</dbReference>
<sequence>MGFTCTGMAHAVPGRQCSSVRLWVAALDMASQRQAGSCLLSSCCPPLRLYVRAGKWSDVLCYFRDPSHLFSLPLYAFGEQSVVELCDEMGENFERRTPSVREVEQAITALKKGAHLLKCGRRGKPKFRPFRLSTDEKSLIWYSGEKEKHLNLNAVVKLVRGQQTVNFLRQNQIDNKLQSFSLIYENGQRSLDLICTDKEQADSWYLGLTALVSSTHLPRPLANISSSRWAHSCVNSPVGYITTNHKPGLVHGSAKLAKVRSLYGSPARSLLDKHLSDRMLKSSDEFYSPRQRTLSDIQSYLDKILPRLPHVVSYTEKDKTDGNLSNRQRLLSKSKLSLSEHESPKIYVNDGLRDVFIWGEGVAGGILGSDIDSSVPKLLDSTRALDVRNISCGDKNAALVTKQGEVFCWGVENGGRLGHKVTMDAPCPKIVESLTGICVQKVVCGAQCTFAITNASELYAWGDSNHGLDLSGDRGHKSHWFPHKISGPLDGLSISRIACGEWHTAIVSSSGQLFTYGDGTFGVLGHGDTKSVSQPKEVESLKGSRVKSVACGPWHTAAVVDIAVGHVKGNSPGGKLFSWGDNDKGRLGHADKNRKLTPTCVASLVDCDFVQVSCGIMLTVALTITGRVFTVGSSVHGQLGNPQAEDVSITRVEGLLRNESIKEISTGSFHVTVLTTKGKVYTWGKGGNGQLGLGDNKDRNSPTLVESLEDRHVDSIDCGSNFTAVTCLHKIISSKDQSLCTGCKLVFGFARKKHNCYNCGFMFCHSCSSKKAMNAALAPKKCKRCRVCDACFTQLHKISDPRTNMEISTPRPLLLTVEGYSDLKVKKEQSSLSRENPFFSKLPSLEETKLIEGNAESMREEKNKHNTQSLTARRWGHVPCPLQFLEHARESSLKVVPISGQEISDILGACSQNSMLEINNVPSKAGSLKHDLDNVDKILTEELHRLQNEAKSLTQKCQSRSQKLQLYKCKIEENWLLAKDEAEKCKAANGVIKILSSQMNALTEKPPARKRMSHIGSSADVIEMCHPMQTKCLNPKDDQLVSGSGHQLTNQNQSSKHQAYTGMSNDTPTAGGNAKIYRTNELKNESVEQVEVGVYITFITLPSGQKGLKRVRFSRKHFGEKDAEVWWEENQRRIYSKYNIEKIVTPP</sequence>
<feature type="domain" description="FYVE-type" evidence="8">
    <location>
        <begin position="734"/>
        <end position="796"/>
    </location>
</feature>
<dbReference type="PROSITE" id="PS50178">
    <property type="entry name" value="ZF_FYVE"/>
    <property type="match status" value="1"/>
</dbReference>
<evidence type="ECO:0000259" key="9">
    <source>
        <dbReference type="PROSITE" id="PS51514"/>
    </source>
</evidence>
<name>A0A8J5ETI3_ZINOF</name>
<dbReference type="AlphaFoldDB" id="A0A8J5ETI3"/>
<dbReference type="PROSITE" id="PS00626">
    <property type="entry name" value="RCC1_2"/>
    <property type="match status" value="1"/>
</dbReference>
<evidence type="ECO:0000256" key="5">
    <source>
        <dbReference type="PROSITE-ProRule" id="PRU00091"/>
    </source>
</evidence>
<comment type="caution">
    <text evidence="10">The sequence shown here is derived from an EMBL/GenBank/DDBJ whole genome shotgun (WGS) entry which is preliminary data.</text>
</comment>
<dbReference type="EMBL" id="JACMSC010000018">
    <property type="protein sequence ID" value="KAG6474908.1"/>
    <property type="molecule type" value="Genomic_DNA"/>
</dbReference>
<dbReference type="InterPro" id="IPR051210">
    <property type="entry name" value="Ub_ligase/GEF_domain"/>
</dbReference>
<dbReference type="CDD" id="cd13365">
    <property type="entry name" value="PH_PLC_plant-like"/>
    <property type="match status" value="1"/>
</dbReference>
<proteinExistence type="predicted"/>
<feature type="repeat" description="RCC1" evidence="6">
    <location>
        <begin position="511"/>
        <end position="562"/>
    </location>
</feature>
<evidence type="ECO:0000313" key="11">
    <source>
        <dbReference type="Proteomes" id="UP000734854"/>
    </source>
</evidence>
<keyword evidence="3 5" id="KW-0863">Zinc-finger</keyword>
<keyword evidence="11" id="KW-1185">Reference proteome</keyword>
<keyword evidence="2" id="KW-0677">Repeat</keyword>
<dbReference type="SUPFAM" id="SSF50729">
    <property type="entry name" value="PH domain-like"/>
    <property type="match status" value="1"/>
</dbReference>
<dbReference type="Gene3D" id="3.30.40.10">
    <property type="entry name" value="Zinc/RING finger domain, C3HC4 (zinc finger)"/>
    <property type="match status" value="1"/>
</dbReference>
<feature type="domain" description="BRX" evidence="9">
    <location>
        <begin position="1084"/>
        <end position="1139"/>
    </location>
</feature>
<dbReference type="Pfam" id="PF08381">
    <property type="entry name" value="BRX"/>
    <property type="match status" value="1"/>
</dbReference>
<dbReference type="GO" id="GO:0008270">
    <property type="term" value="F:zinc ion binding"/>
    <property type="evidence" value="ECO:0007669"/>
    <property type="project" value="UniProtKB-KW"/>
</dbReference>
<accession>A0A8J5ETI3</accession>
<dbReference type="PROSITE" id="PS50012">
    <property type="entry name" value="RCC1_3"/>
    <property type="match status" value="7"/>
</dbReference>
<gene>
    <name evidence="10" type="ORF">ZIOFF_064124</name>
</gene>
<keyword evidence="7" id="KW-0175">Coiled coil</keyword>
<dbReference type="InterPro" id="IPR011993">
    <property type="entry name" value="PH-like_dom_sf"/>
</dbReference>
<feature type="repeat" description="RCC1" evidence="6">
    <location>
        <begin position="353"/>
        <end position="403"/>
    </location>
</feature>
<dbReference type="InterPro" id="IPR058923">
    <property type="entry name" value="RCC1-like_dom"/>
</dbReference>
<dbReference type="Pfam" id="PF25390">
    <property type="entry name" value="WD40_RLD"/>
    <property type="match status" value="1"/>
</dbReference>
<feature type="repeat" description="RCC1" evidence="6">
    <location>
        <begin position="678"/>
        <end position="729"/>
    </location>
</feature>
<dbReference type="Gene3D" id="2.130.10.30">
    <property type="entry name" value="Regulator of chromosome condensation 1/beta-lactamase-inhibitor protein II"/>
    <property type="match status" value="2"/>
</dbReference>
<evidence type="ECO:0000256" key="2">
    <source>
        <dbReference type="ARBA" id="ARBA00022737"/>
    </source>
</evidence>
<evidence type="ECO:0000313" key="10">
    <source>
        <dbReference type="EMBL" id="KAG6474908.1"/>
    </source>
</evidence>
<evidence type="ECO:0000256" key="7">
    <source>
        <dbReference type="SAM" id="Coils"/>
    </source>
</evidence>
<feature type="repeat" description="RCC1" evidence="6">
    <location>
        <begin position="626"/>
        <end position="677"/>
    </location>
</feature>
<feature type="repeat" description="RCC1" evidence="6">
    <location>
        <begin position="574"/>
        <end position="625"/>
    </location>
</feature>
<dbReference type="InterPro" id="IPR013083">
    <property type="entry name" value="Znf_RING/FYVE/PHD"/>
</dbReference>
<dbReference type="InterPro" id="IPR011011">
    <property type="entry name" value="Znf_FYVE_PHD"/>
</dbReference>
<dbReference type="Proteomes" id="UP000734854">
    <property type="component" value="Unassembled WGS sequence"/>
</dbReference>
<dbReference type="InterPro" id="IPR000408">
    <property type="entry name" value="Reg_chr_condens"/>
</dbReference>
<dbReference type="PANTHER" id="PTHR22870:SF350">
    <property type="entry name" value="F12P19.9 PROTEIN"/>
    <property type="match status" value="1"/>
</dbReference>
<feature type="repeat" description="RCC1" evidence="6">
    <location>
        <begin position="456"/>
        <end position="510"/>
    </location>
</feature>
<dbReference type="InterPro" id="IPR017455">
    <property type="entry name" value="Znf_FYVE-rel"/>
</dbReference>
<feature type="repeat" description="RCC1" evidence="6">
    <location>
        <begin position="404"/>
        <end position="455"/>
    </location>
</feature>
<dbReference type="InterPro" id="IPR001849">
    <property type="entry name" value="PH_domain"/>
</dbReference>
<evidence type="ECO:0000256" key="3">
    <source>
        <dbReference type="ARBA" id="ARBA00022771"/>
    </source>
</evidence>
<dbReference type="SMART" id="SM00064">
    <property type="entry name" value="FYVE"/>
    <property type="match status" value="1"/>
</dbReference>
<feature type="coiled-coil region" evidence="7">
    <location>
        <begin position="936"/>
        <end position="963"/>
    </location>
</feature>
<evidence type="ECO:0000256" key="1">
    <source>
        <dbReference type="ARBA" id="ARBA00022723"/>
    </source>
</evidence>
<keyword evidence="4" id="KW-0862">Zinc</keyword>
<dbReference type="PANTHER" id="PTHR22870">
    <property type="entry name" value="REGULATOR OF CHROMOSOME CONDENSATION"/>
    <property type="match status" value="1"/>
</dbReference>
<keyword evidence="1" id="KW-0479">Metal-binding</keyword>
<dbReference type="SUPFAM" id="SSF50985">
    <property type="entry name" value="RCC1/BLIP-II"/>
    <property type="match status" value="1"/>
</dbReference>
<evidence type="ECO:0000256" key="4">
    <source>
        <dbReference type="ARBA" id="ARBA00022833"/>
    </source>
</evidence>
<dbReference type="Pfam" id="PF16457">
    <property type="entry name" value="PH_12"/>
    <property type="match status" value="1"/>
</dbReference>
<evidence type="ECO:0000259" key="8">
    <source>
        <dbReference type="PROSITE" id="PS50178"/>
    </source>
</evidence>